<dbReference type="Proteomes" id="UP000235728">
    <property type="component" value="Unassembled WGS sequence"/>
</dbReference>
<proteinExistence type="predicted"/>
<name>A0A2N6NCZ1_BEABA</name>
<dbReference type="PANTHER" id="PTHR46082:SF11">
    <property type="entry name" value="AAA+ ATPASE DOMAIN-CONTAINING PROTEIN-RELATED"/>
    <property type="match status" value="1"/>
</dbReference>
<dbReference type="OMA" id="DNEANCA"/>
<comment type="caution">
    <text evidence="1">The sequence shown here is derived from an EMBL/GenBank/DDBJ whole genome shotgun (WGS) entry which is preliminary data.</text>
</comment>
<dbReference type="SUPFAM" id="SSF53167">
    <property type="entry name" value="Purine and uridine phosphorylases"/>
    <property type="match status" value="1"/>
</dbReference>
<dbReference type="GO" id="GO:0003824">
    <property type="term" value="F:catalytic activity"/>
    <property type="evidence" value="ECO:0007669"/>
    <property type="project" value="InterPro"/>
</dbReference>
<organism evidence="1 2">
    <name type="scientific">Beauveria bassiana</name>
    <name type="common">White muscardine disease fungus</name>
    <name type="synonym">Tritirachium shiotae</name>
    <dbReference type="NCBI Taxonomy" id="176275"/>
    <lineage>
        <taxon>Eukaryota</taxon>
        <taxon>Fungi</taxon>
        <taxon>Dikarya</taxon>
        <taxon>Ascomycota</taxon>
        <taxon>Pezizomycotina</taxon>
        <taxon>Sordariomycetes</taxon>
        <taxon>Hypocreomycetidae</taxon>
        <taxon>Hypocreales</taxon>
        <taxon>Cordycipitaceae</taxon>
        <taxon>Beauveria</taxon>
    </lineage>
</organism>
<gene>
    <name evidence="1" type="ORF">BM221_008511</name>
</gene>
<dbReference type="Gene3D" id="3.40.50.1580">
    <property type="entry name" value="Nucleoside phosphorylase domain"/>
    <property type="match status" value="1"/>
</dbReference>
<dbReference type="GO" id="GO:0009116">
    <property type="term" value="P:nucleoside metabolic process"/>
    <property type="evidence" value="ECO:0007669"/>
    <property type="project" value="InterPro"/>
</dbReference>
<evidence type="ECO:0000313" key="1">
    <source>
        <dbReference type="EMBL" id="PMB65155.1"/>
    </source>
</evidence>
<evidence type="ECO:0000313" key="2">
    <source>
        <dbReference type="Proteomes" id="UP000235728"/>
    </source>
</evidence>
<dbReference type="AlphaFoldDB" id="A0A2N6NCZ1"/>
<dbReference type="InterPro" id="IPR053137">
    <property type="entry name" value="NLR-like"/>
</dbReference>
<dbReference type="PANTHER" id="PTHR46082">
    <property type="entry name" value="ATP/GTP-BINDING PROTEIN-RELATED"/>
    <property type="match status" value="1"/>
</dbReference>
<evidence type="ECO:0008006" key="3">
    <source>
        <dbReference type="Google" id="ProtNLM"/>
    </source>
</evidence>
<accession>A0A2N6NCZ1</accession>
<sequence length="242" mass="26783">MDSIDLGRSQDIRLGDIVVSAPRDGHSGVFQYDFGKTIQDESFQHTRFLNQPLTPLRTALAGIQTQYERRGHQLEAAVTTVLEKNPKLRDKYKRPAPAADRLFQAEVTCDPKGCAAFCANEPSNLVARRERGTDEDNPAIHYGLIASANQLMKDATVRDKLAAEKDVLCFEMEAAGLMNHFPCLVIRSICDCSDSHKNKEWQGYAAMTAAAYAKDLLCRIIPSRVEAEKKIADILSGQSQGV</sequence>
<dbReference type="InterPro" id="IPR035994">
    <property type="entry name" value="Nucleoside_phosphorylase_sf"/>
</dbReference>
<dbReference type="EMBL" id="MRVG01000010">
    <property type="protein sequence ID" value="PMB65155.1"/>
    <property type="molecule type" value="Genomic_DNA"/>
</dbReference>
<protein>
    <recommendedName>
        <fullName evidence="3">Nucleoside phosphorylase domain-containing protein</fullName>
    </recommendedName>
</protein>
<reference evidence="1 2" key="1">
    <citation type="journal article" date="2016" name="Appl. Microbiol. Biotechnol.">
        <title>Characterization of T-DNA insertion mutants with decreased virulence in the entomopathogenic fungus Beauveria bassiana JEF-007.</title>
        <authorList>
            <person name="Kim S."/>
            <person name="Lee S.J."/>
            <person name="Nai Y.S."/>
            <person name="Yu J.S."/>
            <person name="Lee M.R."/>
            <person name="Yang Y.T."/>
            <person name="Kim J.S."/>
        </authorList>
    </citation>
    <scope>NUCLEOTIDE SEQUENCE [LARGE SCALE GENOMIC DNA]</scope>
    <source>
        <strain evidence="1 2">JEF-007</strain>
    </source>
</reference>